<name>A0A8H9KXW9_9MICO</name>
<dbReference type="EMBL" id="BMOI01000005">
    <property type="protein sequence ID" value="GGK97127.1"/>
    <property type="molecule type" value="Genomic_DNA"/>
</dbReference>
<dbReference type="AlphaFoldDB" id="A0A8H9KXW9"/>
<reference evidence="2" key="2">
    <citation type="submission" date="2020-09" db="EMBL/GenBank/DDBJ databases">
        <authorList>
            <person name="Sun Q."/>
            <person name="Ohkuma M."/>
        </authorList>
    </citation>
    <scope>NUCLEOTIDE SEQUENCE</scope>
    <source>
        <strain evidence="2">JCM 1480</strain>
    </source>
</reference>
<sequence>MTVVVLDLLDEAVELLLVGRLLGAVHDGVVLFFGFSVVFTHARDRTRRDPGVGVHRTPYARNMADFTADQAAVVRITRTEEGRWDLAVVSDSGVAMGRGVYLFDAEHDDEMDEIAAAREFVGQYGFDFAPDTVQEEAPDTFWAPLVAAG</sequence>
<comment type="caution">
    <text evidence="2">The sequence shown here is derived from an EMBL/GenBank/DDBJ whole genome shotgun (WGS) entry which is preliminary data.</text>
</comment>
<accession>A0A8H9KXW9</accession>
<evidence type="ECO:0000256" key="1">
    <source>
        <dbReference type="SAM" id="Phobius"/>
    </source>
</evidence>
<dbReference type="Proteomes" id="UP000648535">
    <property type="component" value="Unassembled WGS sequence"/>
</dbReference>
<reference evidence="2" key="1">
    <citation type="journal article" date="2014" name="Int. J. Syst. Evol. Microbiol.">
        <title>Complete genome sequence of Corynebacterium casei LMG S-19264T (=DSM 44701T), isolated from a smear-ripened cheese.</title>
        <authorList>
            <consortium name="US DOE Joint Genome Institute (JGI-PGF)"/>
            <person name="Walter F."/>
            <person name="Albersmeier A."/>
            <person name="Kalinowski J."/>
            <person name="Ruckert C."/>
        </authorList>
    </citation>
    <scope>NUCLEOTIDE SEQUENCE</scope>
    <source>
        <strain evidence="2">JCM 1480</strain>
    </source>
</reference>
<organism evidence="2 3">
    <name type="scientific">Curtobacterium luteum</name>
    <dbReference type="NCBI Taxonomy" id="33881"/>
    <lineage>
        <taxon>Bacteria</taxon>
        <taxon>Bacillati</taxon>
        <taxon>Actinomycetota</taxon>
        <taxon>Actinomycetes</taxon>
        <taxon>Micrococcales</taxon>
        <taxon>Microbacteriaceae</taxon>
        <taxon>Curtobacterium</taxon>
    </lineage>
</organism>
<keyword evidence="1" id="KW-1133">Transmembrane helix</keyword>
<evidence type="ECO:0000313" key="2">
    <source>
        <dbReference type="EMBL" id="GGK97127.1"/>
    </source>
</evidence>
<proteinExistence type="predicted"/>
<feature type="transmembrane region" description="Helical" evidence="1">
    <location>
        <begin position="15"/>
        <end position="39"/>
    </location>
</feature>
<keyword evidence="1" id="KW-0472">Membrane</keyword>
<gene>
    <name evidence="2" type="ORF">GCM10009769_14120</name>
</gene>
<evidence type="ECO:0000313" key="3">
    <source>
        <dbReference type="Proteomes" id="UP000648535"/>
    </source>
</evidence>
<keyword evidence="1" id="KW-0812">Transmembrane</keyword>
<protein>
    <submittedName>
        <fullName evidence="2">Uncharacterized protein</fullName>
    </submittedName>
</protein>